<comment type="caution">
    <text evidence="2">The sequence shown here is derived from an EMBL/GenBank/DDBJ whole genome shotgun (WGS) entry which is preliminary data.</text>
</comment>
<reference evidence="2" key="1">
    <citation type="submission" date="2021-04" db="EMBL/GenBank/DDBJ databases">
        <authorList>
            <person name="Chebbi M.A.C M."/>
        </authorList>
    </citation>
    <scope>NUCLEOTIDE SEQUENCE</scope>
</reference>
<dbReference type="AlphaFoldDB" id="A0A8J2E4H8"/>
<feature type="region of interest" description="Disordered" evidence="1">
    <location>
        <begin position="113"/>
        <end position="144"/>
    </location>
</feature>
<proteinExistence type="predicted"/>
<evidence type="ECO:0000313" key="2">
    <source>
        <dbReference type="EMBL" id="CAG5072743.1"/>
    </source>
</evidence>
<protein>
    <submittedName>
        <fullName evidence="2">Uncharacterized protein</fullName>
    </submittedName>
</protein>
<dbReference type="EMBL" id="CAJNRD030000926">
    <property type="protein sequence ID" value="CAG5072743.1"/>
    <property type="molecule type" value="Genomic_DNA"/>
</dbReference>
<dbReference type="Proteomes" id="UP000786811">
    <property type="component" value="Unassembled WGS sequence"/>
</dbReference>
<evidence type="ECO:0000256" key="1">
    <source>
        <dbReference type="SAM" id="MobiDB-lite"/>
    </source>
</evidence>
<sequence>MSYLHREWIIKKSHVSVYDCPTLTTDGPESFHQDINEEKGRFNVENFLKMMPRSLKELQVSLKLLIGDNSNELNVDSIAHETLNRQKNIITEDNCKNLLREVENMIPKKSCNPLENIRLQSKKNSTTNEESSSSSQPSSSKSLVAPKLASTLTTPAMSLVNNRLKKEFPVATKSSKIASKIFLHPNTSPTSTITSESYKNNIKKIIINGKEVKKITPIDFSDLKLPLMQSIKSVAVTVQTDINHNAPEPQNIKNKENNCNQYYENHLKNTLKKLKRKSIDADKWLIEKKKKKKITKKNVKNKNLEL</sequence>
<feature type="compositionally biased region" description="Low complexity" evidence="1">
    <location>
        <begin position="122"/>
        <end position="142"/>
    </location>
</feature>
<evidence type="ECO:0000313" key="3">
    <source>
        <dbReference type="Proteomes" id="UP000786811"/>
    </source>
</evidence>
<accession>A0A8J2E4H8</accession>
<keyword evidence="3" id="KW-1185">Reference proteome</keyword>
<feature type="non-terminal residue" evidence="2">
    <location>
        <position position="306"/>
    </location>
</feature>
<name>A0A8J2E4H8_COTCN</name>
<gene>
    <name evidence="2" type="ORF">HICCMSTLAB_LOCUS171</name>
</gene>
<organism evidence="2 3">
    <name type="scientific">Cotesia congregata</name>
    <name type="common">Parasitoid wasp</name>
    <name type="synonym">Apanteles congregatus</name>
    <dbReference type="NCBI Taxonomy" id="51543"/>
    <lineage>
        <taxon>Eukaryota</taxon>
        <taxon>Metazoa</taxon>
        <taxon>Ecdysozoa</taxon>
        <taxon>Arthropoda</taxon>
        <taxon>Hexapoda</taxon>
        <taxon>Insecta</taxon>
        <taxon>Pterygota</taxon>
        <taxon>Neoptera</taxon>
        <taxon>Endopterygota</taxon>
        <taxon>Hymenoptera</taxon>
        <taxon>Apocrita</taxon>
        <taxon>Ichneumonoidea</taxon>
        <taxon>Braconidae</taxon>
        <taxon>Microgastrinae</taxon>
        <taxon>Cotesia</taxon>
    </lineage>
</organism>